<reference evidence="1 2" key="2">
    <citation type="journal article" date="2011" name="ISME J.">
        <title>RNA-seq reveals cooperative metabolic interactions between two termite-gut spirochete species in co-culture.</title>
        <authorList>
            <person name="Rosenthal A.Z."/>
            <person name="Matson E.G."/>
            <person name="Eldar A."/>
            <person name="Leadbetter J.R."/>
        </authorList>
    </citation>
    <scope>NUCLEOTIDE SEQUENCE [LARGE SCALE GENOMIC DNA]</scope>
    <source>
        <strain evidence="2">ATCC BAA-888 / DSM 13862 / ZAS-9</strain>
    </source>
</reference>
<proteinExistence type="predicted"/>
<dbReference type="KEGG" id="taz:TREAZ_1449"/>
<dbReference type="Proteomes" id="UP000009222">
    <property type="component" value="Chromosome"/>
</dbReference>
<dbReference type="STRING" id="545695.TREAZ_1449"/>
<keyword evidence="2" id="KW-1185">Reference proteome</keyword>
<evidence type="ECO:0000313" key="2">
    <source>
        <dbReference type="Proteomes" id="UP000009222"/>
    </source>
</evidence>
<dbReference type="EMBL" id="CP001841">
    <property type="protein sequence ID" value="AEF80547.1"/>
    <property type="molecule type" value="Genomic_DNA"/>
</dbReference>
<accession>F5YER2</accession>
<organism evidence="1 2">
    <name type="scientific">Leadbettera azotonutricia (strain ATCC BAA-888 / DSM 13862 / ZAS-9)</name>
    <name type="common">Treponema azotonutricium</name>
    <dbReference type="NCBI Taxonomy" id="545695"/>
    <lineage>
        <taxon>Bacteria</taxon>
        <taxon>Pseudomonadati</taxon>
        <taxon>Spirochaetota</taxon>
        <taxon>Spirochaetia</taxon>
        <taxon>Spirochaetales</taxon>
        <taxon>Breznakiellaceae</taxon>
        <taxon>Leadbettera</taxon>
    </lineage>
</organism>
<dbReference type="InParanoid" id="F5YER2"/>
<dbReference type="AlphaFoldDB" id="F5YER2"/>
<sequence length="40" mass="4552">MAEYEAQRCAQENAGQIEKVPCGDEMIKFHKCLSICSLYN</sequence>
<evidence type="ECO:0000313" key="1">
    <source>
        <dbReference type="EMBL" id="AEF80547.1"/>
    </source>
</evidence>
<reference evidence="2" key="1">
    <citation type="submission" date="2009-12" db="EMBL/GenBank/DDBJ databases">
        <title>Complete sequence of Treponema azotonutricium strain ZAS-9.</title>
        <authorList>
            <person name="Tetu S.G."/>
            <person name="Matson E."/>
            <person name="Ren Q."/>
            <person name="Seshadri R."/>
            <person name="Elbourne L."/>
            <person name="Hassan K.A."/>
            <person name="Durkin A."/>
            <person name="Radune D."/>
            <person name="Mohamoud Y."/>
            <person name="Shay R."/>
            <person name="Jin S."/>
            <person name="Zhang X."/>
            <person name="Lucey K."/>
            <person name="Ballor N.R."/>
            <person name="Ottesen E."/>
            <person name="Rosenthal R."/>
            <person name="Allen A."/>
            <person name="Leadbetter J.R."/>
            <person name="Paulsen I.T."/>
        </authorList>
    </citation>
    <scope>NUCLEOTIDE SEQUENCE [LARGE SCALE GENOMIC DNA]</scope>
    <source>
        <strain evidence="2">ATCC BAA-888 / DSM 13862 / ZAS-9</strain>
    </source>
</reference>
<name>F5YER2_LEAAZ</name>
<protein>
    <submittedName>
        <fullName evidence="1">Uncharacterized protein</fullName>
    </submittedName>
</protein>
<gene>
    <name evidence="1" type="ordered locus">TREAZ_1449</name>
</gene>
<dbReference type="HOGENOM" id="CLU_3298069_0_0_12"/>